<evidence type="ECO:0000256" key="7">
    <source>
        <dbReference type="ARBA" id="ARBA00049244"/>
    </source>
</evidence>
<proteinExistence type="inferred from homology"/>
<dbReference type="InterPro" id="IPR048466">
    <property type="entry name" value="DNA_pol3_delta-like_C"/>
</dbReference>
<dbReference type="AlphaFoldDB" id="A0A136LVX8"/>
<evidence type="ECO:0000313" key="10">
    <source>
        <dbReference type="Proteomes" id="UP000070457"/>
    </source>
</evidence>
<dbReference type="PANTHER" id="PTHR34388">
    <property type="entry name" value="DNA POLYMERASE III SUBUNIT DELTA"/>
    <property type="match status" value="1"/>
</dbReference>
<dbReference type="InterPro" id="IPR008921">
    <property type="entry name" value="DNA_pol3_clamp-load_cplx_C"/>
</dbReference>
<evidence type="ECO:0000313" key="9">
    <source>
        <dbReference type="EMBL" id="KXK25796.1"/>
    </source>
</evidence>
<dbReference type="GO" id="GO:0006261">
    <property type="term" value="P:DNA-templated DNA replication"/>
    <property type="evidence" value="ECO:0007669"/>
    <property type="project" value="TreeGrafter"/>
</dbReference>
<evidence type="ECO:0000256" key="1">
    <source>
        <dbReference type="ARBA" id="ARBA00012417"/>
    </source>
</evidence>
<dbReference type="NCBIfam" id="TIGR01128">
    <property type="entry name" value="holA"/>
    <property type="match status" value="1"/>
</dbReference>
<protein>
    <recommendedName>
        <fullName evidence="1">DNA-directed DNA polymerase</fullName>
        <ecNumber evidence="1">2.7.7.7</ecNumber>
    </recommendedName>
</protein>
<dbReference type="Gene3D" id="1.20.272.10">
    <property type="match status" value="1"/>
</dbReference>
<comment type="similarity">
    <text evidence="6">Belongs to the DNA polymerase HolA subunit family.</text>
</comment>
<dbReference type="Proteomes" id="UP000070457">
    <property type="component" value="Unassembled WGS sequence"/>
</dbReference>
<name>A0A136LVX8_9BACT</name>
<reference evidence="9 10" key="1">
    <citation type="submission" date="2015-02" db="EMBL/GenBank/DDBJ databases">
        <title>Improved understanding of the partial-nitritation anammox process through 23 genomes representing the majority of the microbial community.</title>
        <authorList>
            <person name="Speth D.R."/>
            <person name="In T Zandt M."/>
            <person name="Guerrero Cruz S."/>
            <person name="Jetten M.S."/>
            <person name="Dutilh B.E."/>
        </authorList>
    </citation>
    <scope>NUCLEOTIDE SEQUENCE [LARGE SCALE GENOMIC DNA]</scope>
    <source>
        <strain evidence="9">OLB20</strain>
    </source>
</reference>
<comment type="catalytic activity">
    <reaction evidence="7">
        <text>DNA(n) + a 2'-deoxyribonucleoside 5'-triphosphate = DNA(n+1) + diphosphate</text>
        <dbReference type="Rhea" id="RHEA:22508"/>
        <dbReference type="Rhea" id="RHEA-COMP:17339"/>
        <dbReference type="Rhea" id="RHEA-COMP:17340"/>
        <dbReference type="ChEBI" id="CHEBI:33019"/>
        <dbReference type="ChEBI" id="CHEBI:61560"/>
        <dbReference type="ChEBI" id="CHEBI:173112"/>
        <dbReference type="EC" id="2.7.7.7"/>
    </reaction>
</comment>
<evidence type="ECO:0000256" key="4">
    <source>
        <dbReference type="ARBA" id="ARBA00022705"/>
    </source>
</evidence>
<evidence type="ECO:0000256" key="3">
    <source>
        <dbReference type="ARBA" id="ARBA00022695"/>
    </source>
</evidence>
<keyword evidence="4" id="KW-0235">DNA replication</keyword>
<organism evidence="9 10">
    <name type="scientific">candidate division WS6 bacterium OLB20</name>
    <dbReference type="NCBI Taxonomy" id="1617426"/>
    <lineage>
        <taxon>Bacteria</taxon>
        <taxon>Candidatus Dojkabacteria</taxon>
    </lineage>
</organism>
<dbReference type="EMBL" id="JYNZ01000006">
    <property type="protein sequence ID" value="KXK25796.1"/>
    <property type="molecule type" value="Genomic_DNA"/>
</dbReference>
<sequence>MLHLAHGENPYHSLKVARKAAGSDCVVVDGDDLESLDDIFRHGDSISMFASEPATVLLKRFFKNRKKTLHNLFVEELERRDQPPAIVLWEEGTADKRTKLFKYLQKNAEVHESPEVDERSAMSFVSAVFKKHGLNVPNQTLFKFVEIAGLDLHALEQQAHKLVLLLKSEGRIELTQDDLGFVSRSHVDTIPWELMDAMAARNKKKALAVANELMKQPGGDQLVIGLLRSQLRALYLASRSDLSQDELSQLGLKPYTLRKARQYVRSFPRERIIVLYDKLAGLDLGIKQGTMEPELGINLLLASI</sequence>
<dbReference type="Gene3D" id="3.40.50.300">
    <property type="entry name" value="P-loop containing nucleotide triphosphate hydrolases"/>
    <property type="match status" value="1"/>
</dbReference>
<accession>A0A136LVX8</accession>
<feature type="domain" description="DNA polymerase III delta subunit-like C-terminal" evidence="8">
    <location>
        <begin position="193"/>
        <end position="303"/>
    </location>
</feature>
<evidence type="ECO:0000256" key="5">
    <source>
        <dbReference type="ARBA" id="ARBA00022932"/>
    </source>
</evidence>
<dbReference type="SUPFAM" id="SSF48019">
    <property type="entry name" value="post-AAA+ oligomerization domain-like"/>
    <property type="match status" value="1"/>
</dbReference>
<evidence type="ECO:0000256" key="6">
    <source>
        <dbReference type="ARBA" id="ARBA00034754"/>
    </source>
</evidence>
<dbReference type="GO" id="GO:0009360">
    <property type="term" value="C:DNA polymerase III complex"/>
    <property type="evidence" value="ECO:0007669"/>
    <property type="project" value="TreeGrafter"/>
</dbReference>
<dbReference type="PANTHER" id="PTHR34388:SF1">
    <property type="entry name" value="DNA POLYMERASE III SUBUNIT DELTA"/>
    <property type="match status" value="1"/>
</dbReference>
<keyword evidence="3" id="KW-0548">Nucleotidyltransferase</keyword>
<dbReference type="InterPro" id="IPR027417">
    <property type="entry name" value="P-loop_NTPase"/>
</dbReference>
<keyword evidence="5" id="KW-0239">DNA-directed DNA polymerase</keyword>
<dbReference type="InterPro" id="IPR005790">
    <property type="entry name" value="DNA_polIII_delta"/>
</dbReference>
<evidence type="ECO:0000259" key="8">
    <source>
        <dbReference type="Pfam" id="PF21694"/>
    </source>
</evidence>
<gene>
    <name evidence="9" type="ORF">TR69_WS6001001402</name>
</gene>
<dbReference type="GO" id="GO:0003887">
    <property type="term" value="F:DNA-directed DNA polymerase activity"/>
    <property type="evidence" value="ECO:0007669"/>
    <property type="project" value="UniProtKB-KW"/>
</dbReference>
<dbReference type="Pfam" id="PF21694">
    <property type="entry name" value="DNA_pol3_delta_C"/>
    <property type="match status" value="1"/>
</dbReference>
<comment type="caution">
    <text evidence="9">The sequence shown here is derived from an EMBL/GenBank/DDBJ whole genome shotgun (WGS) entry which is preliminary data.</text>
</comment>
<keyword evidence="2" id="KW-0808">Transferase</keyword>
<dbReference type="STRING" id="1617426.TR69_WS6001001402"/>
<dbReference type="GO" id="GO:0003677">
    <property type="term" value="F:DNA binding"/>
    <property type="evidence" value="ECO:0007669"/>
    <property type="project" value="InterPro"/>
</dbReference>
<evidence type="ECO:0000256" key="2">
    <source>
        <dbReference type="ARBA" id="ARBA00022679"/>
    </source>
</evidence>
<dbReference type="EC" id="2.7.7.7" evidence="1"/>